<evidence type="ECO:0000313" key="3">
    <source>
        <dbReference type="Proteomes" id="UP000236488"/>
    </source>
</evidence>
<name>A0A2K2U2W4_9ACTN</name>
<evidence type="ECO:0000313" key="2">
    <source>
        <dbReference type="EMBL" id="PNV64604.1"/>
    </source>
</evidence>
<accession>A0A2K2U2W4</accession>
<gene>
    <name evidence="2" type="ORF">C2L80_11115</name>
</gene>
<dbReference type="Pfam" id="PF09605">
    <property type="entry name" value="Trep_Strep"/>
    <property type="match status" value="1"/>
</dbReference>
<dbReference type="NCBIfam" id="TIGR02185">
    <property type="entry name" value="Trep_Strep"/>
    <property type="match status" value="1"/>
</dbReference>
<feature type="transmembrane region" description="Helical" evidence="1">
    <location>
        <begin position="114"/>
        <end position="136"/>
    </location>
</feature>
<reference evidence="2 3" key="1">
    <citation type="journal article" date="2018" name="Int. J. Syst. Evol. Microbiol.">
        <title>Rubneribacter badeniensis gen. nov., sp. nov. and Enteroscipio rubneri gen. nov., sp. nov., new members of the Eggerthellaceae isolated from human faeces.</title>
        <authorList>
            <person name="Danylec N."/>
            <person name="Gobl A."/>
            <person name="Stoll D.A."/>
            <person name="Hetzer B."/>
            <person name="Kulling S.E."/>
            <person name="Huch M."/>
        </authorList>
    </citation>
    <scope>NUCLEOTIDE SEQUENCE [LARGE SCALE GENOMIC DNA]</scope>
    <source>
        <strain evidence="2 3">ResAG-85</strain>
    </source>
</reference>
<proteinExistence type="predicted"/>
<feature type="transmembrane region" description="Helical" evidence="1">
    <location>
        <begin position="12"/>
        <end position="33"/>
    </location>
</feature>
<feature type="transmembrane region" description="Helical" evidence="1">
    <location>
        <begin position="66"/>
        <end position="83"/>
    </location>
</feature>
<organism evidence="2 3">
    <name type="scientific">Rubneribacter badeniensis</name>
    <dbReference type="NCBI Taxonomy" id="2070688"/>
    <lineage>
        <taxon>Bacteria</taxon>
        <taxon>Bacillati</taxon>
        <taxon>Actinomycetota</taxon>
        <taxon>Coriobacteriia</taxon>
        <taxon>Eggerthellales</taxon>
        <taxon>Eggerthellaceae</taxon>
        <taxon>Rubneribacter</taxon>
    </lineage>
</organism>
<dbReference type="AlphaFoldDB" id="A0A2K2U2W4"/>
<feature type="transmembrane region" description="Helical" evidence="1">
    <location>
        <begin position="39"/>
        <end position="59"/>
    </location>
</feature>
<evidence type="ECO:0000256" key="1">
    <source>
        <dbReference type="SAM" id="Phobius"/>
    </source>
</evidence>
<evidence type="ECO:0008006" key="4">
    <source>
        <dbReference type="Google" id="ProtNLM"/>
    </source>
</evidence>
<dbReference type="Proteomes" id="UP000236488">
    <property type="component" value="Unassembled WGS sequence"/>
</dbReference>
<dbReference type="InterPro" id="IPR011733">
    <property type="entry name" value="CHP02185_IM"/>
</dbReference>
<feature type="transmembrane region" description="Helical" evidence="1">
    <location>
        <begin position="166"/>
        <end position="189"/>
    </location>
</feature>
<protein>
    <recommendedName>
        <fullName evidence="4">Trep_Strep domain-containing protein</fullName>
    </recommendedName>
</protein>
<sequence>MERKRRPLSSKDLIAIGVFSLLFIIVSMLVVSIASISLIVYLGACALAAIPAGVVWAYLHVRIPRFSTSLIMGAVFALLIFVMGSGWPVALGLVAGALLSEAARAIAGYGRFAGIAVGYALFETAWAAGLFAPMFAMPDYYRSLMGSNSIDPSFQNALLSTVTPEVFALIAAITFAGGIAGALLGRAVLKRHFEKAGIL</sequence>
<keyword evidence="1" id="KW-0472">Membrane</keyword>
<feature type="transmembrane region" description="Helical" evidence="1">
    <location>
        <begin position="89"/>
        <end position="107"/>
    </location>
</feature>
<keyword evidence="1" id="KW-1133">Transmembrane helix</keyword>
<dbReference type="EMBL" id="PPEL01000082">
    <property type="protein sequence ID" value="PNV64604.1"/>
    <property type="molecule type" value="Genomic_DNA"/>
</dbReference>
<comment type="caution">
    <text evidence="2">The sequence shown here is derived from an EMBL/GenBank/DDBJ whole genome shotgun (WGS) entry which is preliminary data.</text>
</comment>
<keyword evidence="1" id="KW-0812">Transmembrane</keyword>
<keyword evidence="3" id="KW-1185">Reference proteome</keyword>